<name>A0A0R3MCJ8_9BRAD</name>
<keyword evidence="1" id="KW-0472">Membrane</keyword>
<keyword evidence="3" id="KW-1185">Reference proteome</keyword>
<comment type="caution">
    <text evidence="2">The sequence shown here is derived from an EMBL/GenBank/DDBJ whole genome shotgun (WGS) entry which is preliminary data.</text>
</comment>
<organism evidence="2 3">
    <name type="scientific">Bradyrhizobium retamae</name>
    <dbReference type="NCBI Taxonomy" id="1300035"/>
    <lineage>
        <taxon>Bacteria</taxon>
        <taxon>Pseudomonadati</taxon>
        <taxon>Pseudomonadota</taxon>
        <taxon>Alphaproteobacteria</taxon>
        <taxon>Hyphomicrobiales</taxon>
        <taxon>Nitrobacteraceae</taxon>
        <taxon>Bradyrhizobium</taxon>
    </lineage>
</organism>
<gene>
    <name evidence="2" type="ORF">CQ13_11515</name>
</gene>
<dbReference type="OrthoDB" id="7998839at2"/>
<sequence>MSQPAFDPFGEPVPAVDPLTAPVGASKWLKSAGIGLFWGLVGVIVLARAVYFEPGDLSFERAVAWAQGLLASL</sequence>
<dbReference type="Proteomes" id="UP000052023">
    <property type="component" value="Unassembled WGS sequence"/>
</dbReference>
<dbReference type="EMBL" id="LLYA01000203">
    <property type="protein sequence ID" value="KRR17976.1"/>
    <property type="molecule type" value="Genomic_DNA"/>
</dbReference>
<accession>A0A0R3MCJ8</accession>
<dbReference type="AlphaFoldDB" id="A0A0R3MCJ8"/>
<evidence type="ECO:0000313" key="2">
    <source>
        <dbReference type="EMBL" id="KRR17976.1"/>
    </source>
</evidence>
<keyword evidence="1" id="KW-1133">Transmembrane helix</keyword>
<keyword evidence="1" id="KW-0812">Transmembrane</keyword>
<protein>
    <submittedName>
        <fullName evidence="2">Uncharacterized protein</fullName>
    </submittedName>
</protein>
<reference evidence="2 3" key="1">
    <citation type="submission" date="2014-03" db="EMBL/GenBank/DDBJ databases">
        <title>Bradyrhizobium valentinum sp. nov., isolated from effective nodules of Lupinus mariae-josephae, a lupine endemic of basic-lime soils in Eastern Spain.</title>
        <authorList>
            <person name="Duran D."/>
            <person name="Rey L."/>
            <person name="Navarro A."/>
            <person name="Busquets A."/>
            <person name="Imperial J."/>
            <person name="Ruiz-Argueso T."/>
        </authorList>
    </citation>
    <scope>NUCLEOTIDE SEQUENCE [LARGE SCALE GENOMIC DNA]</scope>
    <source>
        <strain evidence="2 3">Ro19</strain>
    </source>
</reference>
<evidence type="ECO:0000256" key="1">
    <source>
        <dbReference type="SAM" id="Phobius"/>
    </source>
</evidence>
<proteinExistence type="predicted"/>
<evidence type="ECO:0000313" key="3">
    <source>
        <dbReference type="Proteomes" id="UP000052023"/>
    </source>
</evidence>
<feature type="transmembrane region" description="Helical" evidence="1">
    <location>
        <begin position="32"/>
        <end position="51"/>
    </location>
</feature>
<dbReference type="RefSeq" id="WP_057847411.1">
    <property type="nucleotide sequence ID" value="NZ_LLYA01000203.1"/>
</dbReference>